<feature type="binding site" evidence="5">
    <location>
        <position position="233"/>
    </location>
    <ligand>
        <name>substrate</name>
    </ligand>
</feature>
<feature type="binding site" evidence="5">
    <location>
        <position position="255"/>
    </location>
    <ligand>
        <name>Zn(2+)</name>
        <dbReference type="ChEBI" id="CHEBI:29105"/>
    </ligand>
</feature>
<dbReference type="GO" id="GO:0004399">
    <property type="term" value="F:histidinol dehydrogenase activity"/>
    <property type="evidence" value="ECO:0007669"/>
    <property type="project" value="UniProtKB-EC"/>
</dbReference>
<keyword evidence="5" id="KW-0028">Amino-acid biosynthesis</keyword>
<dbReference type="Proteomes" id="UP001597468">
    <property type="component" value="Unassembled WGS sequence"/>
</dbReference>
<feature type="binding site" evidence="5">
    <location>
        <position position="186"/>
    </location>
    <ligand>
        <name>NAD(+)</name>
        <dbReference type="ChEBI" id="CHEBI:57540"/>
    </ligand>
</feature>
<dbReference type="NCBIfam" id="TIGR00069">
    <property type="entry name" value="hisD"/>
    <property type="match status" value="1"/>
</dbReference>
<feature type="binding site" evidence="5">
    <location>
        <position position="415"/>
    </location>
    <ligand>
        <name>substrate</name>
    </ligand>
</feature>
<dbReference type="PROSITE" id="PS00611">
    <property type="entry name" value="HISOL_DEHYDROGENASE"/>
    <property type="match status" value="1"/>
</dbReference>
<feature type="binding site" evidence="5">
    <location>
        <position position="356"/>
    </location>
    <ligand>
        <name>substrate</name>
    </ligand>
</feature>
<evidence type="ECO:0000256" key="3">
    <source>
        <dbReference type="ARBA" id="ARBA00022833"/>
    </source>
</evidence>
<evidence type="ECO:0000256" key="1">
    <source>
        <dbReference type="ARBA" id="ARBA00010178"/>
    </source>
</evidence>
<comment type="function">
    <text evidence="5">Catalyzes the sequential NAD-dependent oxidations of L-histidinol to L-histidinaldehyde and then to L-histidine.</text>
</comment>
<feature type="binding site" evidence="5">
    <location>
        <position position="255"/>
    </location>
    <ligand>
        <name>substrate</name>
    </ligand>
</feature>
<dbReference type="HAMAP" id="MF_01024">
    <property type="entry name" value="HisD"/>
    <property type="match status" value="1"/>
</dbReference>
<comment type="pathway">
    <text evidence="5">Amino-acid biosynthesis; L-histidine biosynthesis; L-histidine from 5-phospho-alpha-D-ribose 1-diphosphate: step 9/9.</text>
</comment>
<comment type="caution">
    <text evidence="8">The sequence shown here is derived from an EMBL/GenBank/DDBJ whole genome shotgun (WGS) entry which is preliminary data.</text>
</comment>
<gene>
    <name evidence="5 8" type="primary">hisD</name>
    <name evidence="8" type="ORF">ACFSTG_12895</name>
</gene>
<dbReference type="InterPro" id="IPR001692">
    <property type="entry name" value="Histidinol_DH_CS"/>
</dbReference>
<reference evidence="9" key="1">
    <citation type="journal article" date="2019" name="Int. J. Syst. Evol. Microbiol.">
        <title>The Global Catalogue of Microorganisms (GCM) 10K type strain sequencing project: providing services to taxonomists for standard genome sequencing and annotation.</title>
        <authorList>
            <consortium name="The Broad Institute Genomics Platform"/>
            <consortium name="The Broad Institute Genome Sequencing Center for Infectious Disease"/>
            <person name="Wu L."/>
            <person name="Ma J."/>
        </authorList>
    </citation>
    <scope>NUCLEOTIDE SEQUENCE [LARGE SCALE GENOMIC DNA]</scope>
    <source>
        <strain evidence="9">KCTC 42585</strain>
    </source>
</reference>
<keyword evidence="3 5" id="KW-0862">Zinc</keyword>
<dbReference type="CDD" id="cd06572">
    <property type="entry name" value="Histidinol_dh"/>
    <property type="match status" value="1"/>
</dbReference>
<name>A0ABW5IZD5_9FLAO</name>
<feature type="active site" description="Proton acceptor" evidence="5">
    <location>
        <position position="322"/>
    </location>
</feature>
<keyword evidence="4 5" id="KW-0560">Oxidoreductase</keyword>
<accession>A0ABW5IZD5</accession>
<feature type="binding site" evidence="5">
    <location>
        <position position="410"/>
    </location>
    <ligand>
        <name>substrate</name>
    </ligand>
</feature>
<dbReference type="Pfam" id="PF00815">
    <property type="entry name" value="Histidinol_dh"/>
    <property type="match status" value="1"/>
</dbReference>
<proteinExistence type="inferred from homology"/>
<dbReference type="InterPro" id="IPR012131">
    <property type="entry name" value="Hstdl_DH"/>
</dbReference>
<keyword evidence="5" id="KW-0368">Histidine biosynthesis</keyword>
<dbReference type="InterPro" id="IPR016161">
    <property type="entry name" value="Ald_DH/histidinol_DH"/>
</dbReference>
<evidence type="ECO:0000256" key="7">
    <source>
        <dbReference type="RuleBase" id="RU004175"/>
    </source>
</evidence>
<dbReference type="Gene3D" id="1.20.5.1300">
    <property type="match status" value="1"/>
</dbReference>
<evidence type="ECO:0000256" key="6">
    <source>
        <dbReference type="PIRNR" id="PIRNR000099"/>
    </source>
</evidence>
<dbReference type="PANTHER" id="PTHR21256:SF2">
    <property type="entry name" value="HISTIDINE BIOSYNTHESIS TRIFUNCTIONAL PROTEIN"/>
    <property type="match status" value="1"/>
</dbReference>
<feature type="binding site" evidence="5">
    <location>
        <position position="356"/>
    </location>
    <ligand>
        <name>Zn(2+)</name>
        <dbReference type="ChEBI" id="CHEBI:29105"/>
    </ligand>
</feature>
<dbReference type="InterPro" id="IPR022695">
    <property type="entry name" value="Histidinol_DH_monofunct"/>
</dbReference>
<dbReference type="Gene3D" id="3.40.50.1980">
    <property type="entry name" value="Nitrogenase molybdenum iron protein domain"/>
    <property type="match status" value="2"/>
</dbReference>
<evidence type="ECO:0000313" key="9">
    <source>
        <dbReference type="Proteomes" id="UP001597468"/>
    </source>
</evidence>
<dbReference type="PRINTS" id="PR00083">
    <property type="entry name" value="HOLDHDRGNASE"/>
</dbReference>
<comment type="catalytic activity">
    <reaction evidence="5">
        <text>L-histidinol + 2 NAD(+) + H2O = L-histidine + 2 NADH + 3 H(+)</text>
        <dbReference type="Rhea" id="RHEA:20641"/>
        <dbReference type="ChEBI" id="CHEBI:15377"/>
        <dbReference type="ChEBI" id="CHEBI:15378"/>
        <dbReference type="ChEBI" id="CHEBI:57540"/>
        <dbReference type="ChEBI" id="CHEBI:57595"/>
        <dbReference type="ChEBI" id="CHEBI:57699"/>
        <dbReference type="ChEBI" id="CHEBI:57945"/>
        <dbReference type="EC" id="1.1.1.23"/>
    </reaction>
</comment>
<feature type="binding site" evidence="5">
    <location>
        <position position="124"/>
    </location>
    <ligand>
        <name>NAD(+)</name>
        <dbReference type="ChEBI" id="CHEBI:57540"/>
    </ligand>
</feature>
<keyword evidence="9" id="KW-1185">Reference proteome</keyword>
<dbReference type="SUPFAM" id="SSF53720">
    <property type="entry name" value="ALDH-like"/>
    <property type="match status" value="1"/>
</dbReference>
<sequence>MKKFIDPEKTEWEAILERPTKTVADIEQLVEQIFREVKADGDTAVQKYSQLFDGTTSGTFEVTVEEIEKAAAEVPEELKAAIDLAKQNISRFHAAQRTEKVVVETVPGVQCWQEKRPIQKVGLYIPGGTAPLFSTILMLAVPAQLAGCKEVILCTPPAKDGSVNPVILYTAKLCGIEKIYKVGGIQAIAAMTFGTQSMGKVYKIFGPGNQYVTVAKQMATKYNVAIDMPAGPSELLVVADDSADATFVASDLLSQAEHGADSQVVLLSLSKQLLEKVEAEIVSQLEDLPRKEIARAAIEHSRFIFMNSKDEALELINEYAPEHFIICTKNPDFYVNGISNAGSVFIGNNTPESAGDYASGTNHTLPTNGYARQYSGVNLDSFLKSITFQQISAEGIERIGPAIELIAEAEGLQAHKKAVSLRLEKLKKAKNEQ</sequence>
<dbReference type="PANTHER" id="PTHR21256">
    <property type="entry name" value="HISTIDINOL DEHYDROGENASE HDH"/>
    <property type="match status" value="1"/>
</dbReference>
<dbReference type="RefSeq" id="WP_380753571.1">
    <property type="nucleotide sequence ID" value="NZ_JBHULT010000010.1"/>
</dbReference>
<dbReference type="EMBL" id="JBHULT010000010">
    <property type="protein sequence ID" value="MFD2518798.1"/>
    <property type="molecule type" value="Genomic_DNA"/>
</dbReference>
<feature type="binding site" evidence="5">
    <location>
        <position position="415"/>
    </location>
    <ligand>
        <name>Zn(2+)</name>
        <dbReference type="ChEBI" id="CHEBI:29105"/>
    </ligand>
</feature>
<comment type="similarity">
    <text evidence="1 5 6 7">Belongs to the histidinol dehydrogenase family.</text>
</comment>
<feature type="binding site" evidence="5">
    <location>
        <position position="258"/>
    </location>
    <ligand>
        <name>substrate</name>
    </ligand>
</feature>
<evidence type="ECO:0000313" key="8">
    <source>
        <dbReference type="EMBL" id="MFD2518798.1"/>
    </source>
</evidence>
<evidence type="ECO:0000256" key="2">
    <source>
        <dbReference type="ARBA" id="ARBA00022723"/>
    </source>
</evidence>
<feature type="active site" description="Proton acceptor" evidence="5">
    <location>
        <position position="323"/>
    </location>
</feature>
<evidence type="ECO:0000256" key="5">
    <source>
        <dbReference type="HAMAP-Rule" id="MF_01024"/>
    </source>
</evidence>
<organism evidence="8 9">
    <name type="scientific">Salinimicrobium flavum</name>
    <dbReference type="NCBI Taxonomy" id="1737065"/>
    <lineage>
        <taxon>Bacteria</taxon>
        <taxon>Pseudomonadati</taxon>
        <taxon>Bacteroidota</taxon>
        <taxon>Flavobacteriia</taxon>
        <taxon>Flavobacteriales</taxon>
        <taxon>Flavobacteriaceae</taxon>
        <taxon>Salinimicrobium</taxon>
    </lineage>
</organism>
<keyword evidence="5" id="KW-0520">NAD</keyword>
<dbReference type="PIRSF" id="PIRSF000099">
    <property type="entry name" value="Histidinol_dh"/>
    <property type="match status" value="1"/>
</dbReference>
<feature type="binding site" evidence="5">
    <location>
        <position position="209"/>
    </location>
    <ligand>
        <name>NAD(+)</name>
        <dbReference type="ChEBI" id="CHEBI:57540"/>
    </ligand>
</feature>
<feature type="binding site" evidence="5">
    <location>
        <position position="323"/>
    </location>
    <ligand>
        <name>substrate</name>
    </ligand>
</feature>
<evidence type="ECO:0000256" key="4">
    <source>
        <dbReference type="ARBA" id="ARBA00023002"/>
    </source>
</evidence>
<feature type="binding site" evidence="5">
    <location>
        <position position="258"/>
    </location>
    <ligand>
        <name>Zn(2+)</name>
        <dbReference type="ChEBI" id="CHEBI:29105"/>
    </ligand>
</feature>
<keyword evidence="2 5" id="KW-0479">Metal-binding</keyword>
<comment type="cofactor">
    <cofactor evidence="5">
        <name>Zn(2+)</name>
        <dbReference type="ChEBI" id="CHEBI:29105"/>
    </cofactor>
    <text evidence="5">Binds 1 zinc ion per subunit.</text>
</comment>
<protein>
    <recommendedName>
        <fullName evidence="5">Histidinol dehydrogenase</fullName>
        <shortName evidence="5">HDH</shortName>
        <ecNumber evidence="5">1.1.1.23</ecNumber>
    </recommendedName>
</protein>
<dbReference type="EC" id="1.1.1.23" evidence="5"/>